<evidence type="ECO:0000256" key="2">
    <source>
        <dbReference type="PROSITE-ProRule" id="PRU00117"/>
    </source>
</evidence>
<dbReference type="SMART" id="SM00322">
    <property type="entry name" value="KH"/>
    <property type="match status" value="3"/>
</dbReference>
<proteinExistence type="predicted"/>
<dbReference type="AlphaFoldDB" id="A0A642V3Z3"/>
<dbReference type="CDD" id="cd22456">
    <property type="entry name" value="KH-I_Rnc1_rpt2"/>
    <property type="match status" value="1"/>
</dbReference>
<dbReference type="InterPro" id="IPR036612">
    <property type="entry name" value="KH_dom_type_1_sf"/>
</dbReference>
<dbReference type="EMBL" id="SWFS01000247">
    <property type="protein sequence ID" value="KAA8912797.1"/>
    <property type="molecule type" value="Genomic_DNA"/>
</dbReference>
<comment type="caution">
    <text evidence="4">The sequence shown here is derived from an EMBL/GenBank/DDBJ whole genome shotgun (WGS) entry which is preliminary data.</text>
</comment>
<evidence type="ECO:0000259" key="3">
    <source>
        <dbReference type="SMART" id="SM00322"/>
    </source>
</evidence>
<evidence type="ECO:0000256" key="1">
    <source>
        <dbReference type="ARBA" id="ARBA00022737"/>
    </source>
</evidence>
<dbReference type="CDD" id="cd22455">
    <property type="entry name" value="KH-I_Rnc1_rpt1"/>
    <property type="match status" value="1"/>
</dbReference>
<dbReference type="InterPro" id="IPR004088">
    <property type="entry name" value="KH_dom_type_1"/>
</dbReference>
<keyword evidence="2" id="KW-0694">RNA-binding</keyword>
<gene>
    <name evidence="4" type="ORF">TRICI_003378</name>
</gene>
<dbReference type="Proteomes" id="UP000761534">
    <property type="component" value="Unassembled WGS sequence"/>
</dbReference>
<protein>
    <recommendedName>
        <fullName evidence="3">K Homology domain-containing protein</fullName>
    </recommendedName>
</protein>
<dbReference type="PANTHER" id="PTHR10288">
    <property type="entry name" value="KH DOMAIN CONTAINING RNA BINDING PROTEIN"/>
    <property type="match status" value="1"/>
</dbReference>
<reference evidence="4" key="1">
    <citation type="journal article" date="2019" name="G3 (Bethesda)">
        <title>Genome Assemblies of Two Rare Opportunistic Yeast Pathogens: Diutina rugosa (syn. Candida rugosa) and Trichomonascus ciferrii (syn. Candida ciferrii).</title>
        <authorList>
            <person name="Mixao V."/>
            <person name="Saus E."/>
            <person name="Hansen A.P."/>
            <person name="Lass-Florl C."/>
            <person name="Gabaldon T."/>
        </authorList>
    </citation>
    <scope>NUCLEOTIDE SEQUENCE</scope>
    <source>
        <strain evidence="4">CBS 4856</strain>
    </source>
</reference>
<keyword evidence="1" id="KW-0677">Repeat</keyword>
<dbReference type="GO" id="GO:0003723">
    <property type="term" value="F:RNA binding"/>
    <property type="evidence" value="ECO:0007669"/>
    <property type="project" value="UniProtKB-UniRule"/>
</dbReference>
<dbReference type="VEuPathDB" id="FungiDB:TRICI_003378"/>
<evidence type="ECO:0000313" key="5">
    <source>
        <dbReference type="Proteomes" id="UP000761534"/>
    </source>
</evidence>
<dbReference type="SUPFAM" id="SSF54791">
    <property type="entry name" value="Eukaryotic type KH-domain (KH-domain type I)"/>
    <property type="match status" value="3"/>
</dbReference>
<dbReference type="OrthoDB" id="442947at2759"/>
<feature type="domain" description="K Homology" evidence="3">
    <location>
        <begin position="38"/>
        <end position="108"/>
    </location>
</feature>
<keyword evidence="5" id="KW-1185">Reference proteome</keyword>
<feature type="domain" description="K Homology" evidence="3">
    <location>
        <begin position="127"/>
        <end position="198"/>
    </location>
</feature>
<dbReference type="InterPro" id="IPR004087">
    <property type="entry name" value="KH_dom"/>
</dbReference>
<name>A0A642V3Z3_9ASCO</name>
<organism evidence="4 5">
    <name type="scientific">Trichomonascus ciferrii</name>
    <dbReference type="NCBI Taxonomy" id="44093"/>
    <lineage>
        <taxon>Eukaryota</taxon>
        <taxon>Fungi</taxon>
        <taxon>Dikarya</taxon>
        <taxon>Ascomycota</taxon>
        <taxon>Saccharomycotina</taxon>
        <taxon>Dipodascomycetes</taxon>
        <taxon>Dipodascales</taxon>
        <taxon>Trichomonascaceae</taxon>
        <taxon>Trichomonascus</taxon>
        <taxon>Trichomonascus ciferrii complex</taxon>
    </lineage>
</organism>
<accession>A0A642V3Z3</accession>
<evidence type="ECO:0000313" key="4">
    <source>
        <dbReference type="EMBL" id="KAA8912797.1"/>
    </source>
</evidence>
<feature type="domain" description="K Homology" evidence="3">
    <location>
        <begin position="252"/>
        <end position="323"/>
    </location>
</feature>
<dbReference type="Gene3D" id="3.30.1370.10">
    <property type="entry name" value="K Homology domain, type 1"/>
    <property type="match status" value="3"/>
</dbReference>
<dbReference type="PROSITE" id="PS50084">
    <property type="entry name" value="KH_TYPE_1"/>
    <property type="match status" value="3"/>
</dbReference>
<dbReference type="Pfam" id="PF00013">
    <property type="entry name" value="KH_1"/>
    <property type="match status" value="3"/>
</dbReference>
<sequence>MSEPPAAPPRNGATDSLFESNFSAADATTSGATQGVPDSLTLRALVTSKEAGVIIGKAGNNVAEIRESTGVKAGVSKPVPGVQERVLTISGTLEGVSKAYSLAAATLVDSPPAGNYVHSLSPPPPPGIATIRLLISHQQMGTVIGRQGLKIKTIQESAKVRMVASKEMLPQSTERIVEIQGTPEAVYNAILEIGKCLLEDSERAVGSIPYNPQNATMASFRSSPLSNLVTRNNGLMRQIRSSHHNSVEENKNEAYQEIAISADMVGCIIGKGGAKIQEIRQMSGAKISIARQPRDASGDRLFTIKGTPQASERALSLLYEQLEQEKHRRSED</sequence>